<dbReference type="InterPro" id="IPR029151">
    <property type="entry name" value="Sensor-like_sf"/>
</dbReference>
<evidence type="ECO:0000256" key="6">
    <source>
        <dbReference type="ARBA" id="ARBA00022692"/>
    </source>
</evidence>
<dbReference type="SMART" id="SM00267">
    <property type="entry name" value="GGDEF"/>
    <property type="match status" value="1"/>
</dbReference>
<keyword evidence="13" id="KW-0808">Transferase</keyword>
<keyword evidence="13" id="KW-0548">Nucleotidyltransferase</keyword>
<protein>
    <recommendedName>
        <fullName evidence="4">diguanylate cyclase</fullName>
        <ecNumber evidence="4">2.7.7.65</ecNumber>
    </recommendedName>
</protein>
<dbReference type="InterPro" id="IPR029787">
    <property type="entry name" value="Nucleotide_cyclase"/>
</dbReference>
<keyword evidence="9 11" id="KW-0472">Membrane</keyword>
<dbReference type="Gene3D" id="3.30.450.20">
    <property type="entry name" value="PAS domain"/>
    <property type="match status" value="2"/>
</dbReference>
<dbReference type="Pfam" id="PF02743">
    <property type="entry name" value="dCache_1"/>
    <property type="match status" value="1"/>
</dbReference>
<proteinExistence type="predicted"/>
<comment type="catalytic activity">
    <reaction evidence="10">
        <text>2 GTP = 3',3'-c-di-GMP + 2 diphosphate</text>
        <dbReference type="Rhea" id="RHEA:24898"/>
        <dbReference type="ChEBI" id="CHEBI:33019"/>
        <dbReference type="ChEBI" id="CHEBI:37565"/>
        <dbReference type="ChEBI" id="CHEBI:58805"/>
        <dbReference type="EC" id="2.7.7.65"/>
    </reaction>
</comment>
<dbReference type="NCBIfam" id="TIGR00254">
    <property type="entry name" value="GGDEF"/>
    <property type="match status" value="1"/>
</dbReference>
<dbReference type="InterPro" id="IPR000160">
    <property type="entry name" value="GGDEF_dom"/>
</dbReference>
<evidence type="ECO:0000256" key="8">
    <source>
        <dbReference type="ARBA" id="ARBA00023134"/>
    </source>
</evidence>
<dbReference type="InterPro" id="IPR050469">
    <property type="entry name" value="Diguanylate_Cyclase"/>
</dbReference>
<evidence type="ECO:0000256" key="11">
    <source>
        <dbReference type="SAM" id="Phobius"/>
    </source>
</evidence>
<dbReference type="EMBL" id="JBCGUG010000017">
    <property type="protein sequence ID" value="MEM0706519.1"/>
    <property type="molecule type" value="Genomic_DNA"/>
</dbReference>
<evidence type="ECO:0000313" key="13">
    <source>
        <dbReference type="EMBL" id="MEM0706519.1"/>
    </source>
</evidence>
<dbReference type="Proteomes" id="UP001490940">
    <property type="component" value="Unassembled WGS sequence"/>
</dbReference>
<sequence>MTANVSELTDLIIYIELTPMKKNFPGGKLNFRKPVNILFLCLVGLTLIGIAIAGHLQWQEQQNIYDKLSLDMVTNARIDFELAFGELDAQLGEMAHVLESAKAIDNIFSGKPHIQRYFMSALALIPTASSFYIADTRNRFIHVPYIHSDDDFVDNLTSRPWFIQPDEQYQRIRYSSVYKDWFTNKDVFTLSRRILEQGNYYGVMGVDIDVTGITSVMNKMKVTLSGDVYLINEKGQRILGNEKKWQPLRDEQLSRFYGAEGIISDTENGRKIYYSNLLYPEWTMLIIADCSVQNKTMLQESIMPAVTLLTMVGLLVVAWWRSLLDLHFFYFRLASTLNSDASRPMDVDKLLETELIKNQVTIRNIEQKTRTDSLTGLLNRHAFDDDINKLISLNTDRLTLALIDLDNFKTINDTFGHHIGDDVLKAFASAARSGLDEAAARLYRYGGEEFAVIFAHISPEQARDMLDSVRLAFSSRKWREGMEQVSFSAGMKTRFEESAVELISAADSCLYAAKHSGKNKIVDNHQAGDAR</sequence>
<keyword evidence="8" id="KW-0342">GTP-binding</keyword>
<comment type="pathway">
    <text evidence="3">Purine metabolism; 3',5'-cyclic di-GMP biosynthesis.</text>
</comment>
<dbReference type="EC" id="2.7.7.65" evidence="4"/>
<comment type="cofactor">
    <cofactor evidence="1">
        <name>Mg(2+)</name>
        <dbReference type="ChEBI" id="CHEBI:18420"/>
    </cofactor>
</comment>
<gene>
    <name evidence="13" type="ORF">AAGT82_19145</name>
</gene>
<evidence type="ECO:0000259" key="12">
    <source>
        <dbReference type="PROSITE" id="PS50887"/>
    </source>
</evidence>
<name>A0ABU9PLI0_9ENTR</name>
<dbReference type="PANTHER" id="PTHR45138">
    <property type="entry name" value="REGULATORY COMPONENTS OF SENSORY TRANSDUCTION SYSTEM"/>
    <property type="match status" value="1"/>
</dbReference>
<evidence type="ECO:0000256" key="5">
    <source>
        <dbReference type="ARBA" id="ARBA00022475"/>
    </source>
</evidence>
<evidence type="ECO:0000256" key="4">
    <source>
        <dbReference type="ARBA" id="ARBA00012528"/>
    </source>
</evidence>
<dbReference type="PANTHER" id="PTHR45138:SF24">
    <property type="entry name" value="DIGUANYLATE CYCLASE DGCC-RELATED"/>
    <property type="match status" value="1"/>
</dbReference>
<evidence type="ECO:0000256" key="3">
    <source>
        <dbReference type="ARBA" id="ARBA00004665"/>
    </source>
</evidence>
<keyword evidence="8" id="KW-0547">Nucleotide-binding</keyword>
<dbReference type="PROSITE" id="PS50887">
    <property type="entry name" value="GGDEF"/>
    <property type="match status" value="1"/>
</dbReference>
<accession>A0ABU9PLI0</accession>
<dbReference type="SUPFAM" id="SSF103190">
    <property type="entry name" value="Sensory domain-like"/>
    <property type="match status" value="1"/>
</dbReference>
<evidence type="ECO:0000256" key="1">
    <source>
        <dbReference type="ARBA" id="ARBA00001946"/>
    </source>
</evidence>
<evidence type="ECO:0000256" key="2">
    <source>
        <dbReference type="ARBA" id="ARBA00004651"/>
    </source>
</evidence>
<evidence type="ECO:0000313" key="14">
    <source>
        <dbReference type="Proteomes" id="UP001490940"/>
    </source>
</evidence>
<dbReference type="InterPro" id="IPR033479">
    <property type="entry name" value="dCache_1"/>
</dbReference>
<dbReference type="SUPFAM" id="SSF55073">
    <property type="entry name" value="Nucleotide cyclase"/>
    <property type="match status" value="1"/>
</dbReference>
<organism evidence="13 14">
    <name type="scientific">Enterobacter quasihormaechei</name>
    <dbReference type="NCBI Taxonomy" id="2529382"/>
    <lineage>
        <taxon>Bacteria</taxon>
        <taxon>Pseudomonadati</taxon>
        <taxon>Pseudomonadota</taxon>
        <taxon>Gammaproteobacteria</taxon>
        <taxon>Enterobacterales</taxon>
        <taxon>Enterobacteriaceae</taxon>
        <taxon>Enterobacter</taxon>
    </lineage>
</organism>
<reference evidence="13 14" key="1">
    <citation type="submission" date="2024-04" db="EMBL/GenBank/DDBJ databases">
        <title>Draft genome sequence of a multidrug-resistant Enterobacter quasihormaechei Hakim RU_CBWE strain isolated from pond surface water at the University of Rajshahi in Bangladesh.</title>
        <authorList>
            <person name="Raihan J."/>
            <person name="Islam M.S."/>
            <person name="Khan M.U."/>
            <person name="Romance M."/>
            <person name="Haque M.H."/>
        </authorList>
    </citation>
    <scope>NUCLEOTIDE SEQUENCE [LARGE SCALE GENOMIC DNA]</scope>
    <source>
        <strain evidence="13 14">Hakim RU_CBWE</strain>
    </source>
</reference>
<dbReference type="CDD" id="cd18773">
    <property type="entry name" value="PDC1_HK_sensor"/>
    <property type="match status" value="1"/>
</dbReference>
<evidence type="ECO:0000256" key="9">
    <source>
        <dbReference type="ARBA" id="ARBA00023136"/>
    </source>
</evidence>
<evidence type="ECO:0000256" key="10">
    <source>
        <dbReference type="ARBA" id="ARBA00034247"/>
    </source>
</evidence>
<comment type="subcellular location">
    <subcellularLocation>
        <location evidence="2">Cell membrane</location>
        <topology evidence="2">Multi-pass membrane protein</topology>
    </subcellularLocation>
</comment>
<keyword evidence="7 11" id="KW-1133">Transmembrane helix</keyword>
<dbReference type="RefSeq" id="WP_342698287.1">
    <property type="nucleotide sequence ID" value="NZ_JBCGUG010000017.1"/>
</dbReference>
<dbReference type="InterPro" id="IPR043128">
    <property type="entry name" value="Rev_trsase/Diguanyl_cyclase"/>
</dbReference>
<dbReference type="GO" id="GO:0052621">
    <property type="term" value="F:diguanylate cyclase activity"/>
    <property type="evidence" value="ECO:0007669"/>
    <property type="project" value="UniProtKB-EC"/>
</dbReference>
<feature type="transmembrane region" description="Helical" evidence="11">
    <location>
        <begin position="302"/>
        <end position="320"/>
    </location>
</feature>
<keyword evidence="14" id="KW-1185">Reference proteome</keyword>
<keyword evidence="5" id="KW-1003">Cell membrane</keyword>
<keyword evidence="6 11" id="KW-0812">Transmembrane</keyword>
<comment type="caution">
    <text evidence="13">The sequence shown here is derived from an EMBL/GenBank/DDBJ whole genome shotgun (WGS) entry which is preliminary data.</text>
</comment>
<dbReference type="CDD" id="cd01949">
    <property type="entry name" value="GGDEF"/>
    <property type="match status" value="1"/>
</dbReference>
<dbReference type="Pfam" id="PF00990">
    <property type="entry name" value="GGDEF"/>
    <property type="match status" value="1"/>
</dbReference>
<evidence type="ECO:0000256" key="7">
    <source>
        <dbReference type="ARBA" id="ARBA00022989"/>
    </source>
</evidence>
<dbReference type="Gene3D" id="3.30.70.270">
    <property type="match status" value="1"/>
</dbReference>
<feature type="transmembrane region" description="Helical" evidence="11">
    <location>
        <begin position="37"/>
        <end position="58"/>
    </location>
</feature>
<feature type="domain" description="GGDEF" evidence="12">
    <location>
        <begin position="396"/>
        <end position="526"/>
    </location>
</feature>